<comment type="caution">
    <text evidence="1">The sequence shown here is derived from an EMBL/GenBank/DDBJ whole genome shotgun (WGS) entry which is preliminary data.</text>
</comment>
<dbReference type="AlphaFoldDB" id="A0A2M9PYI3"/>
<gene>
    <name evidence="1" type="ORF">CWD94_25760</name>
</gene>
<evidence type="ECO:0000313" key="1">
    <source>
        <dbReference type="EMBL" id="PJO40873.1"/>
    </source>
</evidence>
<evidence type="ECO:0000313" key="2">
    <source>
        <dbReference type="Proteomes" id="UP000232101"/>
    </source>
</evidence>
<dbReference type="Proteomes" id="UP000232101">
    <property type="component" value="Unassembled WGS sequence"/>
</dbReference>
<proteinExistence type="predicted"/>
<reference evidence="1 2" key="1">
    <citation type="submission" date="2017-11" db="EMBL/GenBank/DDBJ databases">
        <title>Bacterial isolate from king chilli rhizosphere.</title>
        <authorList>
            <person name="Takhelmayum P."/>
            <person name="Sarangthem I."/>
        </authorList>
    </citation>
    <scope>NUCLEOTIDE SEQUENCE [LARGE SCALE GENOMIC DNA]</scope>
    <source>
        <strain evidence="2">t26</strain>
    </source>
</reference>
<organism evidence="1 2">
    <name type="scientific">Lysinibacillus xylanilyticus</name>
    <dbReference type="NCBI Taxonomy" id="582475"/>
    <lineage>
        <taxon>Bacteria</taxon>
        <taxon>Bacillati</taxon>
        <taxon>Bacillota</taxon>
        <taxon>Bacilli</taxon>
        <taxon>Bacillales</taxon>
        <taxon>Bacillaceae</taxon>
        <taxon>Lysinibacillus</taxon>
    </lineage>
</organism>
<protein>
    <submittedName>
        <fullName evidence="1">Uncharacterized protein</fullName>
    </submittedName>
</protein>
<dbReference type="EMBL" id="PHQY01000692">
    <property type="protein sequence ID" value="PJO40873.1"/>
    <property type="molecule type" value="Genomic_DNA"/>
</dbReference>
<accession>A0A2M9PYI3</accession>
<sequence length="102" mass="11304">MKVHDCPNCNTYSKECIIVIQNAPNFSGEILKCSNCCWSGKWSDMTVREVKLPEIPGGIAIPGVEPITDYYVLHSDQIRITYTGGCCPHCCGSDPLCWCMTL</sequence>
<name>A0A2M9PYI3_9BACI</name>